<name>W0RL64_9BACT</name>
<evidence type="ECO:0000313" key="2">
    <source>
        <dbReference type="EMBL" id="AHG90173.1"/>
    </source>
</evidence>
<sequence>MSRCRTLAVLAALTLAPLGAARAQAWFYPSFQVPSTTEREYNFGAAAASGAAFVFQWREGFAPGSQLSLDAGLADPSGPSNTLLVVAGNYARELSRATATQPLDLLLTAGLGLAAGDGPALVRIPLGVSVGHTFPLEGGMSITPYVHPRVSLDVWTRERGGDRSYLSLDFDVGANFALTPETSLRGSFIFSGNSAASGSGFGISLAITPPGLRKR</sequence>
<keyword evidence="1" id="KW-0732">Signal</keyword>
<reference evidence="2 3" key="1">
    <citation type="journal article" date="2014" name="Genome Announc.">
        <title>Genome Sequence and Methylome of Soil Bacterium Gemmatirosa kalamazoonensis KBS708T, a Member of the Rarely Cultivated Gemmatimonadetes Phylum.</title>
        <authorList>
            <person name="Debruyn J.M."/>
            <person name="Radosevich M."/>
            <person name="Wommack K.E."/>
            <person name="Polson S.W."/>
            <person name="Hauser L.J."/>
            <person name="Fawaz M.N."/>
            <person name="Korlach J."/>
            <person name="Tsai Y.C."/>
        </authorList>
    </citation>
    <scope>NUCLEOTIDE SEQUENCE [LARGE SCALE GENOMIC DNA]</scope>
    <source>
        <strain evidence="2 3">KBS708</strain>
    </source>
</reference>
<dbReference type="eggNOG" id="ENOG503433T">
    <property type="taxonomic scope" value="Bacteria"/>
</dbReference>
<feature type="chain" id="PRO_5004795134" description="Outer membrane protein beta-barrel domain-containing protein" evidence="1">
    <location>
        <begin position="26"/>
        <end position="215"/>
    </location>
</feature>
<evidence type="ECO:0000313" key="3">
    <source>
        <dbReference type="Proteomes" id="UP000019151"/>
    </source>
</evidence>
<keyword evidence="3" id="KW-1185">Reference proteome</keyword>
<organism evidence="2 3">
    <name type="scientific">Gemmatirosa kalamazoonensis</name>
    <dbReference type="NCBI Taxonomy" id="861299"/>
    <lineage>
        <taxon>Bacteria</taxon>
        <taxon>Pseudomonadati</taxon>
        <taxon>Gemmatimonadota</taxon>
        <taxon>Gemmatimonadia</taxon>
        <taxon>Gemmatimonadales</taxon>
        <taxon>Gemmatimonadaceae</taxon>
        <taxon>Gemmatirosa</taxon>
    </lineage>
</organism>
<evidence type="ECO:0000256" key="1">
    <source>
        <dbReference type="SAM" id="SignalP"/>
    </source>
</evidence>
<dbReference type="OrthoDB" id="9788731at2"/>
<dbReference type="HOGENOM" id="CLU_1270784_0_0_0"/>
<dbReference type="Proteomes" id="UP000019151">
    <property type="component" value="Chromosome"/>
</dbReference>
<accession>W0RL64</accession>
<dbReference type="EMBL" id="CP007128">
    <property type="protein sequence ID" value="AHG90173.1"/>
    <property type="molecule type" value="Genomic_DNA"/>
</dbReference>
<dbReference type="RefSeq" id="WP_025411643.1">
    <property type="nucleotide sequence ID" value="NZ_CP007128.1"/>
</dbReference>
<dbReference type="KEGG" id="gba:J421_2636"/>
<evidence type="ECO:0008006" key="4">
    <source>
        <dbReference type="Google" id="ProtNLM"/>
    </source>
</evidence>
<dbReference type="InParanoid" id="W0RL64"/>
<protein>
    <recommendedName>
        <fullName evidence="4">Outer membrane protein beta-barrel domain-containing protein</fullName>
    </recommendedName>
</protein>
<feature type="signal peptide" evidence="1">
    <location>
        <begin position="1"/>
        <end position="25"/>
    </location>
</feature>
<gene>
    <name evidence="2" type="ORF">J421_2636</name>
</gene>
<proteinExistence type="predicted"/>
<dbReference type="AlphaFoldDB" id="W0RL64"/>